<dbReference type="Proteomes" id="UP000887581">
    <property type="component" value="Unplaced"/>
</dbReference>
<dbReference type="GO" id="GO:0005634">
    <property type="term" value="C:nucleus"/>
    <property type="evidence" value="ECO:0007669"/>
    <property type="project" value="TreeGrafter"/>
</dbReference>
<sequence length="775" mass="88096">MTSLPKSPNSASSSSGRYSWIPESDKSCIAGIPMPPQNASVEVPTPRDDQTAAWEKAQEALKKVNVSVTSTSSSISPMTSYHPQPQPDIRSQMLHCYPWMEQHGVGMSPLLPRLPPPPPPPSSSSSLPPPPPPQSYGITQENSAYIGVHYGFTPSGAPLLSSNGGYHPDFMNPWASSNVNPRPRQFGFNGNRPAPSSGSGSAEYSRNNSTLQHPIRFSINRLRGINTAPVFNQNSQSPRLESPTIPDPVKRYVERSYMAVEKKEDRDKLEEYFKQKLNPLLMSGAYKTVDWDREPLPSEVNFELKMGWTPASQLKKGLSAAAEMEKRSPKKSKHEISHRKDSRSSPFREQSKRRVPFSPRVRLPSDGDNSVDEQPKFKQTAAQKKKKKQKKNNGKSGRWAADERSNAQREERARRFARDDEARRAKFTEMRRRLDWYIDREGEQGTSDNIVGTCMDVEKSYFRLTSAPEPSTVRPLKILERALKLVQQKYATNRDYTYANDQLRSIRQDLMVINTVYVTDTVTHPRTLMLLRRIRTDFTVNVYETNARIALEQGDREEFNQCQSQLKLLYKELPDSPNRHEFTSYRLLYYISVANTIDQTMLLSELDERARDDPCLAFSLKTREAWALGNHVKLFRLYHEAPRMASYVMDLFLERERKAALNACLKSFRPTISLTILASRLGLEESKLCEWLTTFGISAADGKIDCRIHSNAVTVYYLGLLSRVVIGELHVGVKFLKLPSPWLNPKARFWIPSGGKCQKDTLVPDYFQDAVNIRN</sequence>
<dbReference type="AlphaFoldDB" id="A0A915PQB0"/>
<accession>A0A915PQB0</accession>
<organism evidence="3 4">
    <name type="scientific">Setaria digitata</name>
    <dbReference type="NCBI Taxonomy" id="48799"/>
    <lineage>
        <taxon>Eukaryota</taxon>
        <taxon>Metazoa</taxon>
        <taxon>Ecdysozoa</taxon>
        <taxon>Nematoda</taxon>
        <taxon>Chromadorea</taxon>
        <taxon>Rhabditida</taxon>
        <taxon>Spirurina</taxon>
        <taxon>Spiruromorpha</taxon>
        <taxon>Filarioidea</taxon>
        <taxon>Setariidae</taxon>
        <taxon>Setaria</taxon>
    </lineage>
</organism>
<feature type="region of interest" description="Disordered" evidence="1">
    <location>
        <begin position="28"/>
        <end position="49"/>
    </location>
</feature>
<protein>
    <submittedName>
        <fullName evidence="4">PCI domain-containing protein</fullName>
    </submittedName>
</protein>
<dbReference type="PROSITE" id="PS50250">
    <property type="entry name" value="PCI"/>
    <property type="match status" value="1"/>
</dbReference>
<dbReference type="Gene3D" id="1.25.40.990">
    <property type="match status" value="1"/>
</dbReference>
<reference evidence="4" key="1">
    <citation type="submission" date="2022-11" db="UniProtKB">
        <authorList>
            <consortium name="WormBaseParasite"/>
        </authorList>
    </citation>
    <scope>IDENTIFICATION</scope>
</reference>
<feature type="region of interest" description="Disordered" evidence="1">
    <location>
        <begin position="176"/>
        <end position="208"/>
    </location>
</feature>
<feature type="region of interest" description="Disordered" evidence="1">
    <location>
        <begin position="313"/>
        <end position="415"/>
    </location>
</feature>
<feature type="compositionally biased region" description="Basic and acidic residues" evidence="1">
    <location>
        <begin position="334"/>
        <end position="343"/>
    </location>
</feature>
<dbReference type="PANTHER" id="PTHR12436">
    <property type="entry name" value="80 KDA MCM3-ASSOCIATED PROTEIN"/>
    <property type="match status" value="1"/>
</dbReference>
<feature type="compositionally biased region" description="Basic and acidic residues" evidence="1">
    <location>
        <begin position="400"/>
        <end position="415"/>
    </location>
</feature>
<dbReference type="Pfam" id="PF03399">
    <property type="entry name" value="SAC3_GANP"/>
    <property type="match status" value="1"/>
</dbReference>
<dbReference type="InterPro" id="IPR005062">
    <property type="entry name" value="SAC3/GANP/THP3_conserved"/>
</dbReference>
<evidence type="ECO:0000313" key="4">
    <source>
        <dbReference type="WBParaSite" id="sdigi.contig230.g6423.t1"/>
    </source>
</evidence>
<feature type="compositionally biased region" description="Basic residues" evidence="1">
    <location>
        <begin position="383"/>
        <end position="393"/>
    </location>
</feature>
<keyword evidence="3" id="KW-1185">Reference proteome</keyword>
<dbReference type="WBParaSite" id="sdigi.contig230.g6423.t1">
    <property type="protein sequence ID" value="sdigi.contig230.g6423.t1"/>
    <property type="gene ID" value="sdigi.contig230.g6423"/>
</dbReference>
<evidence type="ECO:0000256" key="1">
    <source>
        <dbReference type="SAM" id="MobiDB-lite"/>
    </source>
</evidence>
<evidence type="ECO:0000259" key="2">
    <source>
        <dbReference type="PROSITE" id="PS50250"/>
    </source>
</evidence>
<evidence type="ECO:0000313" key="3">
    <source>
        <dbReference type="Proteomes" id="UP000887581"/>
    </source>
</evidence>
<feature type="region of interest" description="Disordered" evidence="1">
    <location>
        <begin position="108"/>
        <end position="139"/>
    </location>
</feature>
<feature type="compositionally biased region" description="Pro residues" evidence="1">
    <location>
        <begin position="112"/>
        <end position="134"/>
    </location>
</feature>
<feature type="compositionally biased region" description="Polar residues" evidence="1">
    <location>
        <begin position="194"/>
        <end position="208"/>
    </location>
</feature>
<feature type="domain" description="PCI" evidence="2">
    <location>
        <begin position="555"/>
        <end position="722"/>
    </location>
</feature>
<proteinExistence type="predicted"/>
<dbReference type="PANTHER" id="PTHR12436:SF4">
    <property type="entry name" value="LEUKOCYTE RECEPTOR CLUSTER MEMBER 8"/>
    <property type="match status" value="1"/>
</dbReference>
<name>A0A915PQB0_9BILA</name>
<dbReference type="InterPro" id="IPR000717">
    <property type="entry name" value="PCI_dom"/>
</dbReference>
<dbReference type="InterPro" id="IPR045107">
    <property type="entry name" value="SAC3/GANP/THP3"/>
</dbReference>